<keyword evidence="5" id="KW-1185">Reference proteome</keyword>
<dbReference type="GO" id="GO:0004792">
    <property type="term" value="F:thiosulfate-cyanide sulfurtransferase activity"/>
    <property type="evidence" value="ECO:0007669"/>
    <property type="project" value="UniProtKB-EC"/>
</dbReference>
<dbReference type="CDD" id="cd01448">
    <property type="entry name" value="TST_Repeat_1"/>
    <property type="match status" value="1"/>
</dbReference>
<dbReference type="AlphaFoldDB" id="A0A7W6KM17"/>
<evidence type="ECO:0000259" key="3">
    <source>
        <dbReference type="PROSITE" id="PS50206"/>
    </source>
</evidence>
<comment type="caution">
    <text evidence="4">The sequence shown here is derived from an EMBL/GenBank/DDBJ whole genome shotgun (WGS) entry which is preliminary data.</text>
</comment>
<keyword evidence="1" id="KW-0677">Repeat</keyword>
<keyword evidence="4" id="KW-0808">Transferase</keyword>
<evidence type="ECO:0000313" key="4">
    <source>
        <dbReference type="EMBL" id="MBB4123801.1"/>
    </source>
</evidence>
<feature type="domain" description="Rhodanese" evidence="3">
    <location>
        <begin position="189"/>
        <end position="304"/>
    </location>
</feature>
<dbReference type="SMART" id="SM00450">
    <property type="entry name" value="RHOD"/>
    <property type="match status" value="2"/>
</dbReference>
<reference evidence="4 5" key="1">
    <citation type="submission" date="2020-08" db="EMBL/GenBank/DDBJ databases">
        <title>Genomic Encyclopedia of Type Strains, Phase IV (KMG-IV): sequencing the most valuable type-strain genomes for metagenomic binning, comparative biology and taxonomic classification.</title>
        <authorList>
            <person name="Goeker M."/>
        </authorList>
    </citation>
    <scope>NUCLEOTIDE SEQUENCE [LARGE SCALE GENOMIC DNA]</scope>
    <source>
        <strain evidence="4 5">DSM 28101</strain>
    </source>
</reference>
<dbReference type="PROSITE" id="PS50206">
    <property type="entry name" value="RHODANESE_3"/>
    <property type="match status" value="2"/>
</dbReference>
<proteinExistence type="predicted"/>
<dbReference type="GO" id="GO:0016784">
    <property type="term" value="F:3-mercaptopyruvate sulfurtransferase activity"/>
    <property type="evidence" value="ECO:0007669"/>
    <property type="project" value="UniProtKB-EC"/>
</dbReference>
<dbReference type="EC" id="2.8.1.1" evidence="4"/>
<dbReference type="PANTHER" id="PTHR43855">
    <property type="entry name" value="THIOSULFATE SULFURTRANSFERASE"/>
    <property type="match status" value="1"/>
</dbReference>
<evidence type="ECO:0000256" key="1">
    <source>
        <dbReference type="ARBA" id="ARBA00022737"/>
    </source>
</evidence>
<accession>A0A7W6KM17</accession>
<dbReference type="Gene3D" id="3.40.250.10">
    <property type="entry name" value="Rhodanese-like domain"/>
    <property type="match status" value="2"/>
</dbReference>
<organism evidence="4 5">
    <name type="scientific">Martelella radicis</name>
    <dbReference type="NCBI Taxonomy" id="1397476"/>
    <lineage>
        <taxon>Bacteria</taxon>
        <taxon>Pseudomonadati</taxon>
        <taxon>Pseudomonadota</taxon>
        <taxon>Alphaproteobacteria</taxon>
        <taxon>Hyphomicrobiales</taxon>
        <taxon>Aurantimonadaceae</taxon>
        <taxon>Martelella</taxon>
    </lineage>
</organism>
<dbReference type="InterPro" id="IPR051126">
    <property type="entry name" value="Thiosulfate_sulfurtransferase"/>
</dbReference>
<dbReference type="RefSeq" id="WP_183489459.1">
    <property type="nucleotide sequence ID" value="NZ_JACIDZ010000014.1"/>
</dbReference>
<dbReference type="InterPro" id="IPR036873">
    <property type="entry name" value="Rhodanese-like_dom_sf"/>
</dbReference>
<dbReference type="SUPFAM" id="SSF52821">
    <property type="entry name" value="Rhodanese/Cell cycle control phosphatase"/>
    <property type="match status" value="2"/>
</dbReference>
<keyword evidence="2" id="KW-0732">Signal</keyword>
<gene>
    <name evidence="4" type="ORF">GGR30_003749</name>
</gene>
<dbReference type="EMBL" id="JACIDZ010000014">
    <property type="protein sequence ID" value="MBB4123801.1"/>
    <property type="molecule type" value="Genomic_DNA"/>
</dbReference>
<protein>
    <submittedName>
        <fullName evidence="4">Thiosulfate/3-mercaptopyruvate sulfurtransferase</fullName>
        <ecNumber evidence="4">2.8.1.1</ecNumber>
        <ecNumber evidence="4">2.8.1.2</ecNumber>
    </submittedName>
</protein>
<dbReference type="PANTHER" id="PTHR43855:SF1">
    <property type="entry name" value="THIOSULFATE SULFURTRANSFERASE"/>
    <property type="match status" value="1"/>
</dbReference>
<name>A0A7W6KM17_9HYPH</name>
<keyword evidence="4" id="KW-0670">Pyruvate</keyword>
<dbReference type="InterPro" id="IPR001763">
    <property type="entry name" value="Rhodanese-like_dom"/>
</dbReference>
<dbReference type="EC" id="2.8.1.2" evidence="4"/>
<evidence type="ECO:0000256" key="2">
    <source>
        <dbReference type="SAM" id="SignalP"/>
    </source>
</evidence>
<feature type="chain" id="PRO_5031547893" evidence="2">
    <location>
        <begin position="23"/>
        <end position="304"/>
    </location>
</feature>
<evidence type="ECO:0000313" key="5">
    <source>
        <dbReference type="Proteomes" id="UP000530571"/>
    </source>
</evidence>
<dbReference type="Pfam" id="PF00581">
    <property type="entry name" value="Rhodanese"/>
    <property type="match status" value="2"/>
</dbReference>
<dbReference type="Proteomes" id="UP000530571">
    <property type="component" value="Unassembled WGS sequence"/>
</dbReference>
<dbReference type="CDD" id="cd01449">
    <property type="entry name" value="TST_Repeat_2"/>
    <property type="match status" value="1"/>
</dbReference>
<feature type="domain" description="Rhodanese" evidence="3">
    <location>
        <begin position="41"/>
        <end position="159"/>
    </location>
</feature>
<sequence>MRLSIISAAFAIVTAFVTPASAERLTDAPLVDAAWLQDHLGSDGLIVIDTRAPSNSANPYTEGHIPGAIWAPYGKFGWRATVNGVPGQLPAIPEIEGRIKSLGINDDTQVVIVPAGASSSEFGAATRVYWTFKVLGHDNVTILDGGMRDWQAADGALETEIVIPQQAGNFTADFRPQYYASTEDVAAAGTNGVKLVDGRPVEQFEGKAKSPVVRAPGTIPGAINLPQSRFYNAETARFVNKNEARSLAADAGLSGNDETIAFCNTGHWASIAWFGLSEVDGKENVKMYDGSLAEWAADESRPLE</sequence>
<feature type="signal peptide" evidence="2">
    <location>
        <begin position="1"/>
        <end position="22"/>
    </location>
</feature>